<dbReference type="RefSeq" id="WP_354660416.1">
    <property type="nucleotide sequence ID" value="NZ_JBEXAC010000001.1"/>
</dbReference>
<comment type="caution">
    <text evidence="5">The sequence shown here is derived from an EMBL/GenBank/DDBJ whole genome shotgun (WGS) entry which is preliminary data.</text>
</comment>
<dbReference type="SUPFAM" id="SSF51215">
    <property type="entry name" value="Regulatory protein AraC"/>
    <property type="match status" value="1"/>
</dbReference>
<accession>A0ABV2T420</accession>
<dbReference type="InterPro" id="IPR018060">
    <property type="entry name" value="HTH_AraC"/>
</dbReference>
<dbReference type="PROSITE" id="PS00041">
    <property type="entry name" value="HTH_ARAC_FAMILY_1"/>
    <property type="match status" value="1"/>
</dbReference>
<gene>
    <name evidence="5" type="ORF">ABR189_10395</name>
</gene>
<dbReference type="PANTHER" id="PTHR43280:SF30">
    <property type="entry name" value="MMSAB OPERON REGULATORY PROTEIN"/>
    <property type="match status" value="1"/>
</dbReference>
<organism evidence="5 6">
    <name type="scientific">Chitinophaga defluvii</name>
    <dbReference type="NCBI Taxonomy" id="3163343"/>
    <lineage>
        <taxon>Bacteria</taxon>
        <taxon>Pseudomonadati</taxon>
        <taxon>Bacteroidota</taxon>
        <taxon>Chitinophagia</taxon>
        <taxon>Chitinophagales</taxon>
        <taxon>Chitinophagaceae</taxon>
        <taxon>Chitinophaga</taxon>
    </lineage>
</organism>
<dbReference type="PROSITE" id="PS01124">
    <property type="entry name" value="HTH_ARAC_FAMILY_2"/>
    <property type="match status" value="1"/>
</dbReference>
<evidence type="ECO:0000259" key="4">
    <source>
        <dbReference type="PROSITE" id="PS01124"/>
    </source>
</evidence>
<dbReference type="InterPro" id="IPR020449">
    <property type="entry name" value="Tscrpt_reg_AraC-type_HTH"/>
</dbReference>
<evidence type="ECO:0000313" key="5">
    <source>
        <dbReference type="EMBL" id="MET6997781.1"/>
    </source>
</evidence>
<evidence type="ECO:0000313" key="6">
    <source>
        <dbReference type="Proteomes" id="UP001549749"/>
    </source>
</evidence>
<dbReference type="PRINTS" id="PR00032">
    <property type="entry name" value="HTHARAC"/>
</dbReference>
<dbReference type="Pfam" id="PF02311">
    <property type="entry name" value="AraC_binding"/>
    <property type="match status" value="1"/>
</dbReference>
<keyword evidence="2" id="KW-0238">DNA-binding</keyword>
<dbReference type="InterPro" id="IPR003313">
    <property type="entry name" value="AraC-bd"/>
</dbReference>
<dbReference type="SMART" id="SM00342">
    <property type="entry name" value="HTH_ARAC"/>
    <property type="match status" value="1"/>
</dbReference>
<dbReference type="Proteomes" id="UP001549749">
    <property type="component" value="Unassembled WGS sequence"/>
</dbReference>
<evidence type="ECO:0000256" key="1">
    <source>
        <dbReference type="ARBA" id="ARBA00023015"/>
    </source>
</evidence>
<dbReference type="SUPFAM" id="SSF46689">
    <property type="entry name" value="Homeodomain-like"/>
    <property type="match status" value="1"/>
</dbReference>
<dbReference type="Gene3D" id="2.60.120.280">
    <property type="entry name" value="Regulatory protein AraC"/>
    <property type="match status" value="1"/>
</dbReference>
<keyword evidence="3" id="KW-0804">Transcription</keyword>
<reference evidence="5 6" key="1">
    <citation type="submission" date="2024-06" db="EMBL/GenBank/DDBJ databases">
        <title>Chitinophaga defluvii sp. nov., isolated from municipal sewage.</title>
        <authorList>
            <person name="Zhang L."/>
        </authorList>
    </citation>
    <scope>NUCLEOTIDE SEQUENCE [LARGE SCALE GENOMIC DNA]</scope>
    <source>
        <strain evidence="5 6">H8</strain>
    </source>
</reference>
<dbReference type="InterPro" id="IPR009057">
    <property type="entry name" value="Homeodomain-like_sf"/>
</dbReference>
<sequence length="288" mass="33591">MENYHKYLHISPQEEAWDFYVTTAGYNKTNKNDQYPDKKRHPQDHSFSWNKGRILDGYYIVFITSGQGIFESAETAPKIINEGSCFILFPGIWHRYKPDPKFGWEEYWVGFKGPYPEKIMNRFFSAGHPFVDTGFNKELLSAFVQLLKTISESQIGYQQIVSGITLQILGILNTTSIHEKLNSDPESVWVSKVMFKLQTALDRQVHMETLIAEFPVSYSKFRSSFKRLVGKSPNQYHLYLRLKKSAELLTNTTLTISEIAYQTGFESLYYFSRLFKKKYGVSPKQYRL</sequence>
<keyword evidence="6" id="KW-1185">Reference proteome</keyword>
<proteinExistence type="predicted"/>
<dbReference type="EMBL" id="JBEXAC010000001">
    <property type="protein sequence ID" value="MET6997781.1"/>
    <property type="molecule type" value="Genomic_DNA"/>
</dbReference>
<dbReference type="Gene3D" id="1.10.10.60">
    <property type="entry name" value="Homeodomain-like"/>
    <property type="match status" value="2"/>
</dbReference>
<feature type="domain" description="HTH araC/xylS-type" evidence="4">
    <location>
        <begin position="191"/>
        <end position="288"/>
    </location>
</feature>
<dbReference type="InterPro" id="IPR037923">
    <property type="entry name" value="HTH-like"/>
</dbReference>
<dbReference type="InterPro" id="IPR018062">
    <property type="entry name" value="HTH_AraC-typ_CS"/>
</dbReference>
<name>A0ABV2T420_9BACT</name>
<dbReference type="Pfam" id="PF12833">
    <property type="entry name" value="HTH_18"/>
    <property type="match status" value="1"/>
</dbReference>
<evidence type="ECO:0000256" key="3">
    <source>
        <dbReference type="ARBA" id="ARBA00023163"/>
    </source>
</evidence>
<keyword evidence="1" id="KW-0805">Transcription regulation</keyword>
<protein>
    <submittedName>
        <fullName evidence="5">AraC family transcriptional regulator</fullName>
    </submittedName>
</protein>
<dbReference type="PANTHER" id="PTHR43280">
    <property type="entry name" value="ARAC-FAMILY TRANSCRIPTIONAL REGULATOR"/>
    <property type="match status" value="1"/>
</dbReference>
<evidence type="ECO:0000256" key="2">
    <source>
        <dbReference type="ARBA" id="ARBA00023125"/>
    </source>
</evidence>